<accession>A0A4R4ZVA6</accession>
<evidence type="ECO:0000313" key="2">
    <source>
        <dbReference type="EMBL" id="TDD61052.1"/>
    </source>
</evidence>
<proteinExistence type="predicted"/>
<evidence type="ECO:0000313" key="3">
    <source>
        <dbReference type="Proteomes" id="UP000295124"/>
    </source>
</evidence>
<dbReference type="AlphaFoldDB" id="A0A4R4ZVA6"/>
<reference evidence="2 3" key="1">
    <citation type="submission" date="2019-03" db="EMBL/GenBank/DDBJ databases">
        <title>Draft genome sequences of novel Actinobacteria.</title>
        <authorList>
            <person name="Sahin N."/>
            <person name="Ay H."/>
            <person name="Saygin H."/>
        </authorList>
    </citation>
    <scope>NUCLEOTIDE SEQUENCE [LARGE SCALE GENOMIC DNA]</scope>
    <source>
        <strain evidence="2 3">JCM 13523</strain>
    </source>
</reference>
<feature type="region of interest" description="Disordered" evidence="1">
    <location>
        <begin position="90"/>
        <end position="122"/>
    </location>
</feature>
<dbReference type="Proteomes" id="UP000295124">
    <property type="component" value="Unassembled WGS sequence"/>
</dbReference>
<sequence>MKTLATTVGMFDLTPFRRGELFRRSDVSGVSGTGVVAQVVLFGNGLVAVGWLGDKPCVQVWPCLDWGLGIHGHEGATEIRWLASDWADSSPTCRDASMSITRTRSPMPSTNPPNSRQLQQPA</sequence>
<gene>
    <name evidence="2" type="ORF">E1263_08660</name>
</gene>
<keyword evidence="3" id="KW-1185">Reference proteome</keyword>
<organism evidence="2 3">
    <name type="scientific">Kribbella antibiotica</name>
    <dbReference type="NCBI Taxonomy" id="190195"/>
    <lineage>
        <taxon>Bacteria</taxon>
        <taxon>Bacillati</taxon>
        <taxon>Actinomycetota</taxon>
        <taxon>Actinomycetes</taxon>
        <taxon>Propionibacteriales</taxon>
        <taxon>Kribbellaceae</taxon>
        <taxon>Kribbella</taxon>
    </lineage>
</organism>
<dbReference type="EMBL" id="SMKX01000018">
    <property type="protein sequence ID" value="TDD61052.1"/>
    <property type="molecule type" value="Genomic_DNA"/>
</dbReference>
<dbReference type="RefSeq" id="WP_132166668.1">
    <property type="nucleotide sequence ID" value="NZ_SMKX01000018.1"/>
</dbReference>
<evidence type="ECO:0000256" key="1">
    <source>
        <dbReference type="SAM" id="MobiDB-lite"/>
    </source>
</evidence>
<protein>
    <submittedName>
        <fullName evidence="2">Uncharacterized protein</fullName>
    </submittedName>
</protein>
<dbReference type="OrthoDB" id="72539at2"/>
<name>A0A4R4ZVA6_9ACTN</name>
<comment type="caution">
    <text evidence="2">The sequence shown here is derived from an EMBL/GenBank/DDBJ whole genome shotgun (WGS) entry which is preliminary data.</text>
</comment>